<reference evidence="9 10" key="1">
    <citation type="submission" date="2024-10" db="EMBL/GenBank/DDBJ databases">
        <title>Updated reference genomes for cyclostephanoid diatoms.</title>
        <authorList>
            <person name="Roberts W.R."/>
            <person name="Alverson A.J."/>
        </authorList>
    </citation>
    <scope>NUCLEOTIDE SEQUENCE [LARGE SCALE GENOMIC DNA]</scope>
    <source>
        <strain evidence="9 10">AJA232-27</strain>
    </source>
</reference>
<accession>A0ABD3M9N7</accession>
<dbReference type="GO" id="GO:0008270">
    <property type="term" value="F:zinc ion binding"/>
    <property type="evidence" value="ECO:0007669"/>
    <property type="project" value="UniProtKB-KW"/>
</dbReference>
<comment type="subcellular location">
    <subcellularLocation>
        <location evidence="1">Nucleus</location>
        <location evidence="1">Nucleolus</location>
    </subcellularLocation>
</comment>
<evidence type="ECO:0000256" key="7">
    <source>
        <dbReference type="SAM" id="MobiDB-lite"/>
    </source>
</evidence>
<evidence type="ECO:0000259" key="8">
    <source>
        <dbReference type="PROSITE" id="PS51133"/>
    </source>
</evidence>
<dbReference type="GO" id="GO:0005730">
    <property type="term" value="C:nucleolus"/>
    <property type="evidence" value="ECO:0007669"/>
    <property type="project" value="UniProtKB-SubCell"/>
</dbReference>
<protein>
    <recommendedName>
        <fullName evidence="8">TFIIS-type domain-containing protein</fullName>
    </recommendedName>
</protein>
<evidence type="ECO:0000256" key="5">
    <source>
        <dbReference type="ARBA" id="ARBA00023242"/>
    </source>
</evidence>
<dbReference type="InterPro" id="IPR034012">
    <property type="entry name" value="Zn_ribbon_RPB9_C"/>
</dbReference>
<dbReference type="InterPro" id="IPR001222">
    <property type="entry name" value="Znf_TFIIS"/>
</dbReference>
<evidence type="ECO:0000313" key="9">
    <source>
        <dbReference type="EMBL" id="KAL3760317.1"/>
    </source>
</evidence>
<organism evidence="9 10">
    <name type="scientific">Discostella pseudostelligera</name>
    <dbReference type="NCBI Taxonomy" id="259834"/>
    <lineage>
        <taxon>Eukaryota</taxon>
        <taxon>Sar</taxon>
        <taxon>Stramenopiles</taxon>
        <taxon>Ochrophyta</taxon>
        <taxon>Bacillariophyta</taxon>
        <taxon>Coscinodiscophyceae</taxon>
        <taxon>Thalassiosirophycidae</taxon>
        <taxon>Stephanodiscales</taxon>
        <taxon>Stephanodiscaceae</taxon>
        <taxon>Discostella</taxon>
    </lineage>
</organism>
<dbReference type="PANTHER" id="PTHR11239:SF1">
    <property type="entry name" value="DNA-DIRECTED RNA POLYMERASE II SUBUNIT RPB9"/>
    <property type="match status" value="1"/>
</dbReference>
<dbReference type="EMBL" id="JALLBG020000189">
    <property type="protein sequence ID" value="KAL3760317.1"/>
    <property type="molecule type" value="Genomic_DNA"/>
</dbReference>
<dbReference type="PROSITE" id="PS51133">
    <property type="entry name" value="ZF_TFIIS_2"/>
    <property type="match status" value="1"/>
</dbReference>
<feature type="region of interest" description="Disordered" evidence="7">
    <location>
        <begin position="1"/>
        <end position="23"/>
    </location>
</feature>
<dbReference type="InterPro" id="IPR001529">
    <property type="entry name" value="Zn_ribbon_RPB9"/>
</dbReference>
<dbReference type="Proteomes" id="UP001530293">
    <property type="component" value="Unassembled WGS sequence"/>
</dbReference>
<evidence type="ECO:0000256" key="6">
    <source>
        <dbReference type="PROSITE-ProRule" id="PRU00472"/>
    </source>
</evidence>
<evidence type="ECO:0000256" key="2">
    <source>
        <dbReference type="ARBA" id="ARBA00022723"/>
    </source>
</evidence>
<comment type="caution">
    <text evidence="9">The sequence shown here is derived from an EMBL/GenBank/DDBJ whole genome shotgun (WGS) entry which is preliminary data.</text>
</comment>
<evidence type="ECO:0000256" key="4">
    <source>
        <dbReference type="ARBA" id="ARBA00022833"/>
    </source>
</evidence>
<dbReference type="Pfam" id="PF01096">
    <property type="entry name" value="Zn_ribbon_TFIIS"/>
    <property type="match status" value="1"/>
</dbReference>
<dbReference type="PANTHER" id="PTHR11239">
    <property type="entry name" value="DNA-DIRECTED RNA POLYMERASE"/>
    <property type="match status" value="1"/>
</dbReference>
<keyword evidence="10" id="KW-1185">Reference proteome</keyword>
<feature type="domain" description="TFIIS-type" evidence="8">
    <location>
        <begin position="139"/>
        <end position="180"/>
    </location>
</feature>
<keyword evidence="4" id="KW-0862">Zinc</keyword>
<dbReference type="SMART" id="SM00661">
    <property type="entry name" value="RPOL9"/>
    <property type="match status" value="1"/>
</dbReference>
<dbReference type="AlphaFoldDB" id="A0ABD3M9N7"/>
<evidence type="ECO:0000256" key="3">
    <source>
        <dbReference type="ARBA" id="ARBA00022771"/>
    </source>
</evidence>
<keyword evidence="2" id="KW-0479">Metal-binding</keyword>
<name>A0ABD3M9N7_9STRA</name>
<dbReference type="Gene3D" id="2.20.25.10">
    <property type="match status" value="2"/>
</dbReference>
<keyword evidence="3 6" id="KW-0863">Zinc-finger</keyword>
<sequence>MNDIIDGSNAGGGGLFGDDDDDIIDQQQYNNNEENDGELDDDDILGLEDVDEDAEAVARAAADHEGGLLMRFCPHDSSMLYPKEHRAEQKLLYACRLCRYTEYSVGQLIYKNVLKKEVGNVLHTVPSAVSDDPTLPRSQNAYCNKCGHNEAVFFQSDTSDVRNDTLALIFVCCNCDYKWVA</sequence>
<dbReference type="CDD" id="cd10508">
    <property type="entry name" value="Zn-ribbon_RPB9"/>
    <property type="match status" value="1"/>
</dbReference>
<gene>
    <name evidence="9" type="ORF">ACHAWU_006315</name>
</gene>
<proteinExistence type="predicted"/>
<keyword evidence="5" id="KW-0539">Nucleus</keyword>
<dbReference type="GO" id="GO:0005654">
    <property type="term" value="C:nucleoplasm"/>
    <property type="evidence" value="ECO:0007669"/>
    <property type="project" value="UniProtKB-ARBA"/>
</dbReference>
<evidence type="ECO:0000256" key="1">
    <source>
        <dbReference type="ARBA" id="ARBA00004604"/>
    </source>
</evidence>
<dbReference type="InterPro" id="IPR012164">
    <property type="entry name" value="Rpa12/Rpb9/Rpc10/TFS"/>
</dbReference>
<evidence type="ECO:0000313" key="10">
    <source>
        <dbReference type="Proteomes" id="UP001530293"/>
    </source>
</evidence>
<dbReference type="SUPFAM" id="SSF57783">
    <property type="entry name" value="Zinc beta-ribbon"/>
    <property type="match status" value="2"/>
</dbReference>